<feature type="region of interest" description="Disordered" evidence="2">
    <location>
        <begin position="1"/>
        <end position="183"/>
    </location>
</feature>
<dbReference type="Proteomes" id="UP000324585">
    <property type="component" value="Unassembled WGS sequence"/>
</dbReference>
<evidence type="ECO:0000256" key="2">
    <source>
        <dbReference type="SAM" id="MobiDB-lite"/>
    </source>
</evidence>
<sequence length="698" mass="77321">MGEPSLSSVSPERGSDKVSEAEADPVEPMSVQFSGSGSGSKDAIRRGNSQKGLYKFTSTTPRAVSMDGSEPRPGSLPPVHEGTERVTSFNSNVSRKGGRLASSNFSSQDEANMPVHETDSCDSLDPSRAAYPTFTSAQSQALNTSKAATGSSAGAQSEEKLRSKMSGLFRNAKTKSASSFEKPLKEKPVLQSLKTTLMRGYSHEVRSARTVPNSAEQFSEDADSLQRTISGSAKADSIDSDSRDVVKVSEQRKSGIRDVGSGASVLKSTKKLQEEIVRLTEELNSAESRLELQDKDISRLLEEKKKGKERENRLRMELNRLENRVAEMESQSSGGQSAEVQQKIITDLKASRDEMIAQKLAAAQEIEQTRKLNQDLLQEHKDLFDKISNLRKELKATRTEEGGMRKELQRARHGLASVNDEFEASLAKLKQTNDELEETGKQLADANVQLVALQKEQNRLEEELRKTAQQEERKLEELGDARMHLEMERSSKEKTQAELERLRETLKETEQQLDSIRADAEAQREGDSKTLQRLRSELEVETQKNRELEDALHAAEKQVSSLKLVQENDFEIVKSSREEVAELTAKIRVLEAEAQTSQQAQLAERIQRDLDSPQLTNTQRSTPVEDALTPRRRSVDISRVSLSLSMLAIFTALLVILVAVILHGRAIIFDQSGSGESMVCSDLGGLDASVDRVHVTLD</sequence>
<dbReference type="EMBL" id="VRMN01000002">
    <property type="protein sequence ID" value="KAA8496516.1"/>
    <property type="molecule type" value="Genomic_DNA"/>
</dbReference>
<protein>
    <submittedName>
        <fullName evidence="4">Uncharacterized protein</fullName>
    </submittedName>
</protein>
<feature type="compositionally biased region" description="Polar residues" evidence="2">
    <location>
        <begin position="1"/>
        <end position="10"/>
    </location>
</feature>
<gene>
    <name evidence="4" type="ORF">FVE85_0245</name>
</gene>
<feature type="region of interest" description="Disordered" evidence="2">
    <location>
        <begin position="609"/>
        <end position="628"/>
    </location>
</feature>
<keyword evidence="3" id="KW-1133">Transmembrane helix</keyword>
<keyword evidence="3" id="KW-0472">Membrane</keyword>
<accession>A0A5J4YYY2</accession>
<keyword evidence="3" id="KW-0812">Transmembrane</keyword>
<organism evidence="4 5">
    <name type="scientific">Porphyridium purpureum</name>
    <name type="common">Red alga</name>
    <name type="synonym">Porphyridium cruentum</name>
    <dbReference type="NCBI Taxonomy" id="35688"/>
    <lineage>
        <taxon>Eukaryota</taxon>
        <taxon>Rhodophyta</taxon>
        <taxon>Bangiophyceae</taxon>
        <taxon>Porphyridiales</taxon>
        <taxon>Porphyridiaceae</taxon>
        <taxon>Porphyridium</taxon>
    </lineage>
</organism>
<feature type="compositionally biased region" description="Polar residues" evidence="2">
    <location>
        <begin position="85"/>
        <end position="94"/>
    </location>
</feature>
<comment type="caution">
    <text evidence="4">The sequence shown here is derived from an EMBL/GenBank/DDBJ whole genome shotgun (WGS) entry which is preliminary data.</text>
</comment>
<feature type="region of interest" description="Disordered" evidence="2">
    <location>
        <begin position="204"/>
        <end position="246"/>
    </location>
</feature>
<feature type="compositionally biased region" description="Polar residues" evidence="2">
    <location>
        <begin position="613"/>
        <end position="622"/>
    </location>
</feature>
<feature type="compositionally biased region" description="Polar residues" evidence="2">
    <location>
        <begin position="133"/>
        <end position="143"/>
    </location>
</feature>
<evidence type="ECO:0000313" key="5">
    <source>
        <dbReference type="Proteomes" id="UP000324585"/>
    </source>
</evidence>
<reference evidence="5" key="1">
    <citation type="journal article" date="2019" name="Nat. Commun.">
        <title>Expansion of phycobilisome linker gene families in mesophilic red algae.</title>
        <authorList>
            <person name="Lee J."/>
            <person name="Kim D."/>
            <person name="Bhattacharya D."/>
            <person name="Yoon H.S."/>
        </authorList>
    </citation>
    <scope>NUCLEOTIDE SEQUENCE [LARGE SCALE GENOMIC DNA]</scope>
    <source>
        <strain evidence="5">CCMP 1328</strain>
    </source>
</reference>
<dbReference type="OMA" id="MHLEMER"/>
<feature type="compositionally biased region" description="Low complexity" evidence="2">
    <location>
        <begin position="144"/>
        <end position="156"/>
    </location>
</feature>
<feature type="coiled-coil region" evidence="1">
    <location>
        <begin position="269"/>
        <end position="331"/>
    </location>
</feature>
<keyword evidence="1" id="KW-0175">Coiled coil</keyword>
<evidence type="ECO:0000256" key="1">
    <source>
        <dbReference type="SAM" id="Coils"/>
    </source>
</evidence>
<keyword evidence="5" id="KW-1185">Reference proteome</keyword>
<evidence type="ECO:0000256" key="3">
    <source>
        <dbReference type="SAM" id="Phobius"/>
    </source>
</evidence>
<feature type="compositionally biased region" description="Polar residues" evidence="2">
    <location>
        <begin position="101"/>
        <end position="110"/>
    </location>
</feature>
<feature type="region of interest" description="Disordered" evidence="2">
    <location>
        <begin position="510"/>
        <end position="544"/>
    </location>
</feature>
<feature type="compositionally biased region" description="Polar residues" evidence="2">
    <location>
        <begin position="47"/>
        <end position="62"/>
    </location>
</feature>
<dbReference type="AlphaFoldDB" id="A0A5J4YYY2"/>
<proteinExistence type="predicted"/>
<feature type="region of interest" description="Disordered" evidence="2">
    <location>
        <begin position="462"/>
        <end position="496"/>
    </location>
</feature>
<name>A0A5J4YYY2_PORPP</name>
<feature type="compositionally biased region" description="Basic and acidic residues" evidence="2">
    <location>
        <begin position="236"/>
        <end position="246"/>
    </location>
</feature>
<evidence type="ECO:0000313" key="4">
    <source>
        <dbReference type="EMBL" id="KAA8496516.1"/>
    </source>
</evidence>
<feature type="transmembrane region" description="Helical" evidence="3">
    <location>
        <begin position="640"/>
        <end position="662"/>
    </location>
</feature>